<dbReference type="PROSITE" id="PS51724">
    <property type="entry name" value="SPOR"/>
    <property type="match status" value="1"/>
</dbReference>
<feature type="domain" description="SPOR" evidence="1">
    <location>
        <begin position="23"/>
        <end position="107"/>
    </location>
</feature>
<sequence>MPAPVAPTTPAPVAPAVAPPQRVAAGGAVVVQLGALDSEAGARTEWDRLARRAPELLHGRSPQIIRFERQDKPTMWRLRTGGFSAEAAREFCDGIRGKGGACAVIGG</sequence>
<dbReference type="EMBL" id="JACTVA010000057">
    <property type="protein sequence ID" value="MBC9209500.1"/>
    <property type="molecule type" value="Genomic_DNA"/>
</dbReference>
<dbReference type="InterPro" id="IPR036680">
    <property type="entry name" value="SPOR-like_sf"/>
</dbReference>
<dbReference type="InterPro" id="IPR007730">
    <property type="entry name" value="SPOR-like_dom"/>
</dbReference>
<organism evidence="2 3">
    <name type="scientific">Teichococcus aerophilus</name>
    <dbReference type="NCBI Taxonomy" id="1224513"/>
    <lineage>
        <taxon>Bacteria</taxon>
        <taxon>Pseudomonadati</taxon>
        <taxon>Pseudomonadota</taxon>
        <taxon>Alphaproteobacteria</taxon>
        <taxon>Acetobacterales</taxon>
        <taxon>Roseomonadaceae</taxon>
        <taxon>Roseomonas</taxon>
    </lineage>
</organism>
<name>A0ABR7RTN7_9PROT</name>
<gene>
    <name evidence="2" type="ORF">IBL26_21830</name>
</gene>
<dbReference type="Pfam" id="PF05036">
    <property type="entry name" value="SPOR"/>
    <property type="match status" value="1"/>
</dbReference>
<proteinExistence type="predicted"/>
<evidence type="ECO:0000259" key="1">
    <source>
        <dbReference type="PROSITE" id="PS51724"/>
    </source>
</evidence>
<protein>
    <submittedName>
        <fullName evidence="2">SPOR domain-containing protein</fullName>
    </submittedName>
</protein>
<reference evidence="2 3" key="1">
    <citation type="journal article" date="2013" name="Int. J. Syst. Evol. Microbiol.">
        <title>Roseomonas aerophila sp. nov., isolated from air.</title>
        <authorList>
            <person name="Kim S.J."/>
            <person name="Weon H.Y."/>
            <person name="Ahn J.H."/>
            <person name="Hong S.B."/>
            <person name="Seok S.J."/>
            <person name="Whang K.S."/>
            <person name="Kwon S.W."/>
        </authorList>
    </citation>
    <scope>NUCLEOTIDE SEQUENCE [LARGE SCALE GENOMIC DNA]</scope>
    <source>
        <strain evidence="2 3">NBRC 108923</strain>
    </source>
</reference>
<accession>A0ABR7RTN7</accession>
<keyword evidence="3" id="KW-1185">Reference proteome</keyword>
<evidence type="ECO:0000313" key="2">
    <source>
        <dbReference type="EMBL" id="MBC9209500.1"/>
    </source>
</evidence>
<comment type="caution">
    <text evidence="2">The sequence shown here is derived from an EMBL/GenBank/DDBJ whole genome shotgun (WGS) entry which is preliminary data.</text>
</comment>
<evidence type="ECO:0000313" key="3">
    <source>
        <dbReference type="Proteomes" id="UP000626026"/>
    </source>
</evidence>
<dbReference type="Proteomes" id="UP000626026">
    <property type="component" value="Unassembled WGS sequence"/>
</dbReference>
<dbReference type="SUPFAM" id="SSF110997">
    <property type="entry name" value="Sporulation related repeat"/>
    <property type="match status" value="1"/>
</dbReference>
<dbReference type="Gene3D" id="3.30.70.1070">
    <property type="entry name" value="Sporulation related repeat"/>
    <property type="match status" value="1"/>
</dbReference>